<sequence>MLAGAVSLSARTWTSADDSKQLEGEFQSFDAEKNEVAIEVDGKTVTFALDKLSKADQEFVKKQGEDSKEVDVAELFAKAKTHHLVDGKFEEMQFEGKPDYYLIYFSASW</sequence>
<reference evidence="1" key="2">
    <citation type="submission" date="2020-09" db="EMBL/GenBank/DDBJ databases">
        <authorList>
            <person name="Sun Q."/>
            <person name="Kim S."/>
        </authorList>
    </citation>
    <scope>NUCLEOTIDE SEQUENCE</scope>
    <source>
        <strain evidence="1">KCTC 12988</strain>
    </source>
</reference>
<dbReference type="Proteomes" id="UP000644507">
    <property type="component" value="Unassembled WGS sequence"/>
</dbReference>
<dbReference type="Gene3D" id="2.30.30.700">
    <property type="entry name" value="SLA1 homology domain 1"/>
    <property type="match status" value="1"/>
</dbReference>
<evidence type="ECO:0000313" key="1">
    <source>
        <dbReference type="EMBL" id="GHC63572.1"/>
    </source>
</evidence>
<reference evidence="1" key="1">
    <citation type="journal article" date="2014" name="Int. J. Syst. Evol. Microbiol.">
        <title>Complete genome sequence of Corynebacterium casei LMG S-19264T (=DSM 44701T), isolated from a smear-ripened cheese.</title>
        <authorList>
            <consortium name="US DOE Joint Genome Institute (JGI-PGF)"/>
            <person name="Walter F."/>
            <person name="Albersmeier A."/>
            <person name="Kalinowski J."/>
            <person name="Ruckert C."/>
        </authorList>
    </citation>
    <scope>NUCLEOTIDE SEQUENCE</scope>
    <source>
        <strain evidence="1">KCTC 12988</strain>
    </source>
</reference>
<name>A0A918TWL8_9BACT</name>
<keyword evidence="2" id="KW-1185">Reference proteome</keyword>
<organism evidence="1 2">
    <name type="scientific">Roseibacillus persicicus</name>
    <dbReference type="NCBI Taxonomy" id="454148"/>
    <lineage>
        <taxon>Bacteria</taxon>
        <taxon>Pseudomonadati</taxon>
        <taxon>Verrucomicrobiota</taxon>
        <taxon>Verrucomicrobiia</taxon>
        <taxon>Verrucomicrobiales</taxon>
        <taxon>Verrucomicrobiaceae</taxon>
        <taxon>Roseibacillus</taxon>
    </lineage>
</organism>
<dbReference type="EMBL" id="BMXI01000016">
    <property type="protein sequence ID" value="GHC63572.1"/>
    <property type="molecule type" value="Genomic_DNA"/>
</dbReference>
<comment type="caution">
    <text evidence="1">The sequence shown here is derived from an EMBL/GenBank/DDBJ whole genome shotgun (WGS) entry which is preliminary data.</text>
</comment>
<gene>
    <name evidence="1" type="ORF">GCM10007100_34050</name>
</gene>
<dbReference type="AlphaFoldDB" id="A0A918TWL8"/>
<protein>
    <recommendedName>
        <fullName evidence="3">SLA1 homology domain-containing protein</fullName>
    </recommendedName>
</protein>
<proteinExistence type="predicted"/>
<evidence type="ECO:0000313" key="2">
    <source>
        <dbReference type="Proteomes" id="UP000644507"/>
    </source>
</evidence>
<accession>A0A918TWL8</accession>
<evidence type="ECO:0008006" key="3">
    <source>
        <dbReference type="Google" id="ProtNLM"/>
    </source>
</evidence>